<sequence>MAPRSASPALPGAWPLHTTPDNDHTRNVIFERLSQSQPSEPLAAGSGLHHALDELPVCDTGTSTTRTDPVLIAPFPHLPHVATPRETAYMALSASGSTDFSEKLTGADIDALVHLTYPQPALDSELGLASKFYQREASHANSVINSDSCGLLGVTSELPVQITSLTEASPPLICTEQPNPVPFPPSLETAIQLTPSIQMLARRSQAFLLEFPGSQNPCENSQIENQDNQHHDSGSVSPSSMATPHDHLLPVSNVTSTDVDLLGYPSLLSSNTGTESTREVNGGLDLDFLSLLSQPDGDEAWTLLLGSASECLSFSSTASPNSVSLPPASSLRPSEEVEQHVGFSSSSSSPDARGVEALPESDEDGETEATQYAAALLETALATVNTITGPSSSEDDALAIGVRIPDANGQQEESRSRDKNASSHSNVVVRRVKRLGGKVKRFFSKKQTKGSGDQREGQRPGPSIASSLVFSQDEIVDMEGTPYEDQQGGSPPLRLATSVSSPIFTSTLPPRIPIYTSRVPEILSPPSGHQSSAAYQNTIAASQSSPLDGTVGSMNQHSLHSYGIFSRPKTLAEIKSKRRFSLPTFNSSFPSSTSPPLGTSVVAASTPLTKPQSTMTCMGNGSAPGGPSASEVQRPRSVIEPVIAVSSRRLSQPVKKKIWQSLPRISALRKS</sequence>
<accession>B0CQ47</accession>
<dbReference type="HOGENOM" id="CLU_409416_0_0_1"/>
<evidence type="ECO:0000313" key="2">
    <source>
        <dbReference type="EMBL" id="EDR15612.1"/>
    </source>
</evidence>
<feature type="region of interest" description="Disordered" evidence="1">
    <location>
        <begin position="406"/>
        <end position="469"/>
    </location>
</feature>
<dbReference type="EMBL" id="DS547091">
    <property type="protein sequence ID" value="EDR15612.1"/>
    <property type="molecule type" value="Genomic_DNA"/>
</dbReference>
<evidence type="ECO:0000256" key="1">
    <source>
        <dbReference type="SAM" id="MobiDB-lite"/>
    </source>
</evidence>
<reference evidence="2 3" key="1">
    <citation type="journal article" date="2008" name="Nature">
        <title>The genome of Laccaria bicolor provides insights into mycorrhizal symbiosis.</title>
        <authorList>
            <person name="Martin F."/>
            <person name="Aerts A."/>
            <person name="Ahren D."/>
            <person name="Brun A."/>
            <person name="Danchin E.G.J."/>
            <person name="Duchaussoy F."/>
            <person name="Gibon J."/>
            <person name="Kohler A."/>
            <person name="Lindquist E."/>
            <person name="Pereda V."/>
            <person name="Salamov A."/>
            <person name="Shapiro H.J."/>
            <person name="Wuyts J."/>
            <person name="Blaudez D."/>
            <person name="Buee M."/>
            <person name="Brokstein P."/>
            <person name="Canbaeck B."/>
            <person name="Cohen D."/>
            <person name="Courty P.E."/>
            <person name="Coutinho P.M."/>
            <person name="Delaruelle C."/>
            <person name="Detter J.C."/>
            <person name="Deveau A."/>
            <person name="DiFazio S."/>
            <person name="Duplessis S."/>
            <person name="Fraissinet-Tachet L."/>
            <person name="Lucic E."/>
            <person name="Frey-Klett P."/>
            <person name="Fourrey C."/>
            <person name="Feussner I."/>
            <person name="Gay G."/>
            <person name="Grimwood J."/>
            <person name="Hoegger P.J."/>
            <person name="Jain P."/>
            <person name="Kilaru S."/>
            <person name="Labbe J."/>
            <person name="Lin Y.C."/>
            <person name="Legue V."/>
            <person name="Le Tacon F."/>
            <person name="Marmeisse R."/>
            <person name="Melayah D."/>
            <person name="Montanini B."/>
            <person name="Muratet M."/>
            <person name="Nehls U."/>
            <person name="Niculita-Hirzel H."/>
            <person name="Oudot-Le Secq M.P."/>
            <person name="Peter M."/>
            <person name="Quesneville H."/>
            <person name="Rajashekar B."/>
            <person name="Reich M."/>
            <person name="Rouhier N."/>
            <person name="Schmutz J."/>
            <person name="Yin T."/>
            <person name="Chalot M."/>
            <person name="Henrissat B."/>
            <person name="Kuees U."/>
            <person name="Lucas S."/>
            <person name="Van de Peer Y."/>
            <person name="Podila G.K."/>
            <person name="Polle A."/>
            <person name="Pukkila P.J."/>
            <person name="Richardson P.M."/>
            <person name="Rouze P."/>
            <person name="Sanders I.R."/>
            <person name="Stajich J.E."/>
            <person name="Tunlid A."/>
            <person name="Tuskan G."/>
            <person name="Grigoriev I.V."/>
        </authorList>
    </citation>
    <scope>NUCLEOTIDE SEQUENCE [LARGE SCALE GENOMIC DNA]</scope>
    <source>
        <strain evidence="3">S238N-H82 / ATCC MYA-4686</strain>
    </source>
</reference>
<feature type="compositionally biased region" description="Basic residues" evidence="1">
    <location>
        <begin position="430"/>
        <end position="448"/>
    </location>
</feature>
<dbReference type="Proteomes" id="UP000001194">
    <property type="component" value="Unassembled WGS sequence"/>
</dbReference>
<organism evidence="3">
    <name type="scientific">Laccaria bicolor (strain S238N-H82 / ATCC MYA-4686)</name>
    <name type="common">Bicoloured deceiver</name>
    <name type="synonym">Laccaria laccata var. bicolor</name>
    <dbReference type="NCBI Taxonomy" id="486041"/>
    <lineage>
        <taxon>Eukaryota</taxon>
        <taxon>Fungi</taxon>
        <taxon>Dikarya</taxon>
        <taxon>Basidiomycota</taxon>
        <taxon>Agaricomycotina</taxon>
        <taxon>Agaricomycetes</taxon>
        <taxon>Agaricomycetidae</taxon>
        <taxon>Agaricales</taxon>
        <taxon>Agaricineae</taxon>
        <taxon>Hydnangiaceae</taxon>
        <taxon>Laccaria</taxon>
    </lineage>
</organism>
<feature type="compositionally biased region" description="Basic and acidic residues" evidence="1">
    <location>
        <begin position="412"/>
        <end position="421"/>
    </location>
</feature>
<dbReference type="InParanoid" id="B0CQ47"/>
<proteinExistence type="predicted"/>
<name>B0CQ47_LACBS</name>
<dbReference type="AlphaFoldDB" id="B0CQ47"/>
<feature type="region of interest" description="Disordered" evidence="1">
    <location>
        <begin position="217"/>
        <end position="251"/>
    </location>
</feature>
<gene>
    <name evidence="2" type="ORF">LACBIDRAFT_320542</name>
</gene>
<dbReference type="KEGG" id="lbc:LACBIDRAFT_320542"/>
<evidence type="ECO:0000313" key="3">
    <source>
        <dbReference type="Proteomes" id="UP000001194"/>
    </source>
</evidence>
<feature type="region of interest" description="Disordered" evidence="1">
    <location>
        <begin position="1"/>
        <end position="23"/>
    </location>
</feature>
<feature type="region of interest" description="Disordered" evidence="1">
    <location>
        <begin position="316"/>
        <end position="368"/>
    </location>
</feature>
<protein>
    <submittedName>
        <fullName evidence="2">Predicted protein</fullName>
    </submittedName>
</protein>
<keyword evidence="3" id="KW-1185">Reference proteome</keyword>
<dbReference type="GeneID" id="6068803"/>
<feature type="compositionally biased region" description="Polar residues" evidence="1">
    <location>
        <begin position="217"/>
        <end position="226"/>
    </location>
</feature>
<dbReference type="RefSeq" id="XP_001873820.1">
    <property type="nucleotide sequence ID" value="XM_001873785.1"/>
</dbReference>